<reference evidence="2" key="1">
    <citation type="journal article" date="2022" name="bioRxiv">
        <title>Sequencing and chromosome-scale assembly of the giantPleurodeles waltlgenome.</title>
        <authorList>
            <person name="Brown T."/>
            <person name="Elewa A."/>
            <person name="Iarovenko S."/>
            <person name="Subramanian E."/>
            <person name="Araus A.J."/>
            <person name="Petzold A."/>
            <person name="Susuki M."/>
            <person name="Suzuki K.-i.T."/>
            <person name="Hayashi T."/>
            <person name="Toyoda A."/>
            <person name="Oliveira C."/>
            <person name="Osipova E."/>
            <person name="Leigh N.D."/>
            <person name="Simon A."/>
            <person name="Yun M.H."/>
        </authorList>
    </citation>
    <scope>NUCLEOTIDE SEQUENCE</scope>
    <source>
        <strain evidence="2">20211129_DDA</strain>
        <tissue evidence="2">Liver</tissue>
    </source>
</reference>
<evidence type="ECO:0000256" key="1">
    <source>
        <dbReference type="SAM" id="MobiDB-lite"/>
    </source>
</evidence>
<feature type="compositionally biased region" description="Basic and acidic residues" evidence="1">
    <location>
        <begin position="81"/>
        <end position="90"/>
    </location>
</feature>
<evidence type="ECO:0000313" key="3">
    <source>
        <dbReference type="Proteomes" id="UP001066276"/>
    </source>
</evidence>
<dbReference type="EMBL" id="JANPWB010000001">
    <property type="protein sequence ID" value="KAJ1216427.1"/>
    <property type="molecule type" value="Genomic_DNA"/>
</dbReference>
<accession>A0AAV7WQQ6</accession>
<comment type="caution">
    <text evidence="2">The sequence shown here is derived from an EMBL/GenBank/DDBJ whole genome shotgun (WGS) entry which is preliminary data.</text>
</comment>
<feature type="compositionally biased region" description="Basic and acidic residues" evidence="1">
    <location>
        <begin position="52"/>
        <end position="65"/>
    </location>
</feature>
<feature type="region of interest" description="Disordered" evidence="1">
    <location>
        <begin position="1"/>
        <end position="103"/>
    </location>
</feature>
<organism evidence="2 3">
    <name type="scientific">Pleurodeles waltl</name>
    <name type="common">Iberian ribbed newt</name>
    <dbReference type="NCBI Taxonomy" id="8319"/>
    <lineage>
        <taxon>Eukaryota</taxon>
        <taxon>Metazoa</taxon>
        <taxon>Chordata</taxon>
        <taxon>Craniata</taxon>
        <taxon>Vertebrata</taxon>
        <taxon>Euteleostomi</taxon>
        <taxon>Amphibia</taxon>
        <taxon>Batrachia</taxon>
        <taxon>Caudata</taxon>
        <taxon>Salamandroidea</taxon>
        <taxon>Salamandridae</taxon>
        <taxon>Pleurodelinae</taxon>
        <taxon>Pleurodeles</taxon>
    </lineage>
</organism>
<gene>
    <name evidence="2" type="ORF">NDU88_004029</name>
</gene>
<protein>
    <submittedName>
        <fullName evidence="2">Uncharacterized protein</fullName>
    </submittedName>
</protein>
<dbReference type="Proteomes" id="UP001066276">
    <property type="component" value="Chromosome 1_1"/>
</dbReference>
<keyword evidence="3" id="KW-1185">Reference proteome</keyword>
<name>A0AAV7WQQ6_PLEWA</name>
<proteinExistence type="predicted"/>
<sequence length="103" mass="11565">MSLRGCSRLSANTATDSSDWRCSRTLEDSGCRFHGSSGADPYTMTPDFQVPAEEKLDDRLQRGEETEVGTGDARRTKRRQMPKDKEKKEGLGTPTFPTRKRVP</sequence>
<dbReference type="AlphaFoldDB" id="A0AAV7WQQ6"/>
<evidence type="ECO:0000313" key="2">
    <source>
        <dbReference type="EMBL" id="KAJ1216427.1"/>
    </source>
</evidence>
<feature type="compositionally biased region" description="Basic and acidic residues" evidence="1">
    <location>
        <begin position="18"/>
        <end position="31"/>
    </location>
</feature>